<dbReference type="Gene3D" id="2.120.10.30">
    <property type="entry name" value="TolB, C-terminal domain"/>
    <property type="match status" value="1"/>
</dbReference>
<evidence type="ECO:0000256" key="3">
    <source>
        <dbReference type="ARBA" id="ARBA00032284"/>
    </source>
</evidence>
<sequence length="690" mass="79018">MIEPSIKDVQKLPIPSSISVSNDGSKIAYTLIKPNFKDNYYETHCYVYSTDSKKTIQLTYEGSISNIEWMDCDSLAFVYSNPSIKDEKPQVYLFKDLAGQPLQLTDHKSGITSFKFFEGGLLYLADDPDYFEERENIYGDLIHSERDNSASNIYYLNIPKVLRYRDELKLVDDKQGKKIPKPILDLKKYMNINRKIEGIVIPNSRSGKFIVNTRERDDLVFLQKKKSYLMNIDIDNILAEFLIYQENDDKDKEEKEIFGEFDFKALNLFEESSVLAFSPDDSKILIDLKIEGKLFYHQTELSVLFLDQLNSENLENIILKQCITNSFDHEPFSVKWVKSGIYLAHAAYSTINIQKFDLNGTFERIHFGIYSPSFEFSVSNDGLVSSYISNTEKYQEVAFIKEGKLEIITNLNKLIENWNLGSSESVKWKASDNLEIEGVLRKPSNFDPSKKYPLVFIVHGGPTSYSDNSILTYYLMRYYPAVQFLNRGIIVVEPNYRGSIGRGKAFMKKYAENIGFGDMDDLESAIDHLVKQGFVDENKIGCMGWSQGGYISAFVTTHSNRFVATSVGAGVSSWKTYYNSNDIRQWAVHYLGGTPLTNPEYYKKTAPMNNILNAKTPTLFQHGELDQRCPLPNATALNRALMELGVETDLFIIKGMPHGITKPRENMAVLHQNLKWFSHYLLGEALDWTE</sequence>
<evidence type="ECO:0000256" key="5">
    <source>
        <dbReference type="ARBA" id="ARBA00045885"/>
    </source>
</evidence>
<comment type="function">
    <text evidence="5">This enzyme catalyzes the hydrolysis of the N-terminal peptide bond of an N-acetylated peptide to generate an N-acetylated amino acid and a peptide with a free N-terminus. It preferentially cleaves off Ac-Ala, Ac-Met and Ac-Ser. Also, involved in the degradation of oxidized and glycated proteins.</text>
</comment>
<protein>
    <recommendedName>
        <fullName evidence="4">Acyl-peptide hydrolase</fullName>
    </recommendedName>
    <alternativeName>
        <fullName evidence="3">Acylaminoacyl-peptidase</fullName>
    </alternativeName>
</protein>
<name>A0ABY6HWE1_9ARCH</name>
<evidence type="ECO:0000313" key="7">
    <source>
        <dbReference type="EMBL" id="UYP46672.1"/>
    </source>
</evidence>
<dbReference type="InterPro" id="IPR011042">
    <property type="entry name" value="6-blade_b-propeller_TolB-like"/>
</dbReference>
<proteinExistence type="predicted"/>
<dbReference type="Proteomes" id="UP001208689">
    <property type="component" value="Chromosome"/>
</dbReference>
<organism evidence="7 8">
    <name type="scientific">Candidatus Lokiarchaeum ossiferum</name>
    <dbReference type="NCBI Taxonomy" id="2951803"/>
    <lineage>
        <taxon>Archaea</taxon>
        <taxon>Promethearchaeati</taxon>
        <taxon>Promethearchaeota</taxon>
        <taxon>Promethearchaeia</taxon>
        <taxon>Promethearchaeales</taxon>
        <taxon>Promethearchaeaceae</taxon>
        <taxon>Candidatus Lokiarchaeum</taxon>
    </lineage>
</organism>
<dbReference type="Pfam" id="PF00326">
    <property type="entry name" value="Peptidase_S9"/>
    <property type="match status" value="1"/>
</dbReference>
<dbReference type="InterPro" id="IPR002471">
    <property type="entry name" value="Pept_S9_AS"/>
</dbReference>
<dbReference type="EMBL" id="CP104013">
    <property type="protein sequence ID" value="UYP46672.1"/>
    <property type="molecule type" value="Genomic_DNA"/>
</dbReference>
<dbReference type="InterPro" id="IPR029058">
    <property type="entry name" value="AB_hydrolase_fold"/>
</dbReference>
<evidence type="ECO:0000256" key="4">
    <source>
        <dbReference type="ARBA" id="ARBA00032596"/>
    </source>
</evidence>
<dbReference type="PANTHER" id="PTHR42776">
    <property type="entry name" value="SERINE PEPTIDASE S9 FAMILY MEMBER"/>
    <property type="match status" value="1"/>
</dbReference>
<dbReference type="SUPFAM" id="SSF82171">
    <property type="entry name" value="DPP6 N-terminal domain-like"/>
    <property type="match status" value="1"/>
</dbReference>
<accession>A0ABY6HWE1</accession>
<dbReference type="PANTHER" id="PTHR42776:SF27">
    <property type="entry name" value="DIPEPTIDYL PEPTIDASE FAMILY MEMBER 6"/>
    <property type="match status" value="1"/>
</dbReference>
<evidence type="ECO:0000256" key="2">
    <source>
        <dbReference type="ARBA" id="ARBA00022990"/>
    </source>
</evidence>
<keyword evidence="2" id="KW-0007">Acetylation</keyword>
<keyword evidence="1" id="KW-0378">Hydrolase</keyword>
<dbReference type="InterPro" id="IPR001375">
    <property type="entry name" value="Peptidase_S9_cat"/>
</dbReference>
<dbReference type="SUPFAM" id="SSF53474">
    <property type="entry name" value="alpha/beta-Hydrolases"/>
    <property type="match status" value="1"/>
</dbReference>
<dbReference type="PROSITE" id="PS00708">
    <property type="entry name" value="PRO_ENDOPEP_SER"/>
    <property type="match status" value="1"/>
</dbReference>
<reference evidence="7" key="1">
    <citation type="submission" date="2022-09" db="EMBL/GenBank/DDBJ databases">
        <title>Actin cytoskeleton and complex cell architecture in an #Asgard archaeon.</title>
        <authorList>
            <person name="Ponce Toledo R.I."/>
            <person name="Schleper C."/>
            <person name="Rodrigues Oliveira T."/>
            <person name="Wollweber F."/>
            <person name="Xu J."/>
            <person name="Rittmann S."/>
            <person name="Klingl A."/>
            <person name="Pilhofer M."/>
        </authorList>
    </citation>
    <scope>NUCLEOTIDE SEQUENCE</scope>
    <source>
        <strain evidence="7">B-35</strain>
    </source>
</reference>
<dbReference type="Gene3D" id="3.40.50.1820">
    <property type="entry name" value="alpha/beta hydrolase"/>
    <property type="match status" value="1"/>
</dbReference>
<evidence type="ECO:0000256" key="1">
    <source>
        <dbReference type="ARBA" id="ARBA00022801"/>
    </source>
</evidence>
<keyword evidence="8" id="KW-1185">Reference proteome</keyword>
<evidence type="ECO:0000313" key="8">
    <source>
        <dbReference type="Proteomes" id="UP001208689"/>
    </source>
</evidence>
<gene>
    <name evidence="7" type="ORF">NEF87_002957</name>
</gene>
<feature type="domain" description="Peptidase S9 prolyl oligopeptidase catalytic" evidence="6">
    <location>
        <begin position="482"/>
        <end position="681"/>
    </location>
</feature>
<evidence type="ECO:0000259" key="6">
    <source>
        <dbReference type="Pfam" id="PF00326"/>
    </source>
</evidence>